<gene>
    <name evidence="2" type="ORF">LCER1_G007081</name>
</gene>
<dbReference type="OrthoDB" id="3712072at2759"/>
<feature type="chain" id="PRO_5028812557" evidence="1">
    <location>
        <begin position="22"/>
        <end position="135"/>
    </location>
</feature>
<proteinExistence type="predicted"/>
<reference evidence="2 3" key="1">
    <citation type="submission" date="2018-05" db="EMBL/GenBank/DDBJ databases">
        <title>Whole genome sequencing for identification of molecular markers to develop diagnostic detection tools for the regulated plant pathogen Lachnellula willkommii.</title>
        <authorList>
            <person name="Giroux E."/>
            <person name="Bilodeau G."/>
        </authorList>
    </citation>
    <scope>NUCLEOTIDE SEQUENCE [LARGE SCALE GENOMIC DNA]</scope>
    <source>
        <strain evidence="2 3">CBS 625.97</strain>
    </source>
</reference>
<keyword evidence="1" id="KW-0732">Signal</keyword>
<keyword evidence="3" id="KW-1185">Reference proteome</keyword>
<feature type="non-terminal residue" evidence="2">
    <location>
        <position position="1"/>
    </location>
</feature>
<dbReference type="Proteomes" id="UP000481288">
    <property type="component" value="Unassembled WGS sequence"/>
</dbReference>
<organism evidence="2 3">
    <name type="scientific">Lachnellula cervina</name>
    <dbReference type="NCBI Taxonomy" id="1316786"/>
    <lineage>
        <taxon>Eukaryota</taxon>
        <taxon>Fungi</taxon>
        <taxon>Dikarya</taxon>
        <taxon>Ascomycota</taxon>
        <taxon>Pezizomycotina</taxon>
        <taxon>Leotiomycetes</taxon>
        <taxon>Helotiales</taxon>
        <taxon>Lachnaceae</taxon>
        <taxon>Lachnellula</taxon>
    </lineage>
</organism>
<accession>A0A7D8YNP2</accession>
<feature type="signal peptide" evidence="1">
    <location>
        <begin position="1"/>
        <end position="21"/>
    </location>
</feature>
<protein>
    <submittedName>
        <fullName evidence="2">Uncharacterized protein</fullName>
    </submittedName>
</protein>
<sequence length="135" mass="14670">INMNSFYTIFLSTLLGAGALASNSKLNQYGSLSECHSDSNIISHASPAETSCHAIDAKTKALYLVTGSGAAGAKFHPWTDQYCDVTKEKPLAEGTCILVPEGVNGLSFEFHAHTKRRRARRVEEGLDERWKIAGL</sequence>
<evidence type="ECO:0000313" key="2">
    <source>
        <dbReference type="EMBL" id="TVY50954.1"/>
    </source>
</evidence>
<evidence type="ECO:0000256" key="1">
    <source>
        <dbReference type="SAM" id="SignalP"/>
    </source>
</evidence>
<dbReference type="EMBL" id="QGMG01000952">
    <property type="protein sequence ID" value="TVY50954.1"/>
    <property type="molecule type" value="Genomic_DNA"/>
</dbReference>
<dbReference type="AlphaFoldDB" id="A0A7D8YNP2"/>
<name>A0A7D8YNP2_9HELO</name>
<evidence type="ECO:0000313" key="3">
    <source>
        <dbReference type="Proteomes" id="UP000481288"/>
    </source>
</evidence>
<comment type="caution">
    <text evidence="2">The sequence shown here is derived from an EMBL/GenBank/DDBJ whole genome shotgun (WGS) entry which is preliminary data.</text>
</comment>